<dbReference type="NCBIfam" id="TIGR02142">
    <property type="entry name" value="modC_ABC"/>
    <property type="match status" value="1"/>
</dbReference>
<dbReference type="GO" id="GO:0140359">
    <property type="term" value="F:ABC-type transporter activity"/>
    <property type="evidence" value="ECO:0007669"/>
    <property type="project" value="InterPro"/>
</dbReference>
<keyword evidence="2" id="KW-0547">Nucleotide-binding</keyword>
<dbReference type="GO" id="GO:0015098">
    <property type="term" value="F:molybdate ion transmembrane transporter activity"/>
    <property type="evidence" value="ECO:0007669"/>
    <property type="project" value="InterPro"/>
</dbReference>
<evidence type="ECO:0000256" key="2">
    <source>
        <dbReference type="ARBA" id="ARBA00022741"/>
    </source>
</evidence>
<dbReference type="SUPFAM" id="SSF52540">
    <property type="entry name" value="P-loop containing nucleoside triphosphate hydrolases"/>
    <property type="match status" value="1"/>
</dbReference>
<dbReference type="SUPFAM" id="SSF50331">
    <property type="entry name" value="MOP-like"/>
    <property type="match status" value="1"/>
</dbReference>
<dbReference type="RefSeq" id="WP_301190982.1">
    <property type="nucleotide sequence ID" value="NZ_JAPDPJ010000029.1"/>
</dbReference>
<dbReference type="GO" id="GO:0005524">
    <property type="term" value="F:ATP binding"/>
    <property type="evidence" value="ECO:0007669"/>
    <property type="project" value="UniProtKB-KW"/>
</dbReference>
<dbReference type="Gene3D" id="3.40.50.300">
    <property type="entry name" value="P-loop containing nucleotide triphosphate hydrolases"/>
    <property type="match status" value="1"/>
</dbReference>
<evidence type="ECO:0000313" key="5">
    <source>
        <dbReference type="EMBL" id="MCW3787417.1"/>
    </source>
</evidence>
<dbReference type="SMART" id="SM00382">
    <property type="entry name" value="AAA"/>
    <property type="match status" value="1"/>
</dbReference>
<feature type="domain" description="ABC transporter" evidence="4">
    <location>
        <begin position="1"/>
        <end position="230"/>
    </location>
</feature>
<dbReference type="Pfam" id="PF00005">
    <property type="entry name" value="ABC_tran"/>
    <property type="match status" value="1"/>
</dbReference>
<dbReference type="InterPro" id="IPR050334">
    <property type="entry name" value="Molybdenum_import_ModC"/>
</dbReference>
<evidence type="ECO:0000256" key="3">
    <source>
        <dbReference type="ARBA" id="ARBA00022840"/>
    </source>
</evidence>
<dbReference type="AlphaFoldDB" id="A0AAE3M573"/>
<dbReference type="InterPro" id="IPR008995">
    <property type="entry name" value="Mo/tungstate-bd_C_term_dom"/>
</dbReference>
<gene>
    <name evidence="5" type="primary">modC</name>
    <name evidence="5" type="ORF">OM075_13135</name>
</gene>
<evidence type="ECO:0000256" key="1">
    <source>
        <dbReference type="ARBA" id="ARBA00022448"/>
    </source>
</evidence>
<keyword evidence="3 5" id="KW-0067">ATP-binding</keyword>
<comment type="caution">
    <text evidence="5">The sequence shown here is derived from an EMBL/GenBank/DDBJ whole genome shotgun (WGS) entry which is preliminary data.</text>
</comment>
<reference evidence="5" key="1">
    <citation type="submission" date="2022-10" db="EMBL/GenBank/DDBJ databases">
        <authorList>
            <person name="Yu W.X."/>
        </authorList>
    </citation>
    <scope>NUCLEOTIDE SEQUENCE</scope>
    <source>
        <strain evidence="5">AAT</strain>
    </source>
</reference>
<dbReference type="InterPro" id="IPR003593">
    <property type="entry name" value="AAA+_ATPase"/>
</dbReference>
<dbReference type="EMBL" id="JAPDPJ010000029">
    <property type="protein sequence ID" value="MCW3787417.1"/>
    <property type="molecule type" value="Genomic_DNA"/>
</dbReference>
<protein>
    <submittedName>
        <fullName evidence="5">Molybdenum ABC transporter ATP-binding protein</fullName>
    </submittedName>
</protein>
<evidence type="ECO:0000259" key="4">
    <source>
        <dbReference type="PROSITE" id="PS50893"/>
    </source>
</evidence>
<dbReference type="InterPro" id="IPR011868">
    <property type="entry name" value="ModC_ABC_ATP-bd"/>
</dbReference>
<sequence>MTEVDIKLPRKNFDVIINESFSDGITGIFGPSGSGKTSLLHSISGLATPESGRITIGGRVVFDAQKKINIPVNKRNIGYVFQEGRLFPHMTVEKNLLYGLKKTAHKKVSFKEVVELLNLGHLLKSKPAQISGGERQRTALGRSLLSSPDILLLDEPFSAVDMSLRNQILPFIIKIQQKVQVPILVVSHDLPDILKLTSTLFVIKGGACLGHGEYYDLLKVKGISDIFGAGTIVNSIDMTVLNTNPQSGLTMLGWRGHKESEVLISCEKSKSNYKEGQKIKIFINADDIALSTEKSNTISIQNQVYGTISEIISKGATLLCIIDAGFKLVVEITAESQRRMGIYKGSTIWCLFKSVAIDVAG</sequence>
<dbReference type="InterPro" id="IPR003439">
    <property type="entry name" value="ABC_transporter-like_ATP-bd"/>
</dbReference>
<dbReference type="PANTHER" id="PTHR43514:SF4">
    <property type="entry name" value="ABC TRANSPORTER I FAMILY MEMBER 10"/>
    <property type="match status" value="1"/>
</dbReference>
<dbReference type="GO" id="GO:0016887">
    <property type="term" value="F:ATP hydrolysis activity"/>
    <property type="evidence" value="ECO:0007669"/>
    <property type="project" value="InterPro"/>
</dbReference>
<accession>A0AAE3M573</accession>
<dbReference type="PANTHER" id="PTHR43514">
    <property type="entry name" value="ABC TRANSPORTER I FAMILY MEMBER 10"/>
    <property type="match status" value="1"/>
</dbReference>
<keyword evidence="1" id="KW-0813">Transport</keyword>
<name>A0AAE3M573_9BACT</name>
<dbReference type="InterPro" id="IPR027417">
    <property type="entry name" value="P-loop_NTPase"/>
</dbReference>
<organism evidence="5 6">
    <name type="scientific">Plebeiibacterium sediminum</name>
    <dbReference type="NCBI Taxonomy" id="2992112"/>
    <lineage>
        <taxon>Bacteria</taxon>
        <taxon>Pseudomonadati</taxon>
        <taxon>Bacteroidota</taxon>
        <taxon>Bacteroidia</taxon>
        <taxon>Marinilabiliales</taxon>
        <taxon>Marinilabiliaceae</taxon>
        <taxon>Plebeiibacterium</taxon>
    </lineage>
</organism>
<dbReference type="Gene3D" id="2.40.50.100">
    <property type="match status" value="1"/>
</dbReference>
<evidence type="ECO:0000313" key="6">
    <source>
        <dbReference type="Proteomes" id="UP001209229"/>
    </source>
</evidence>
<keyword evidence="6" id="KW-1185">Reference proteome</keyword>
<dbReference type="Proteomes" id="UP001209229">
    <property type="component" value="Unassembled WGS sequence"/>
</dbReference>
<dbReference type="GO" id="GO:0016020">
    <property type="term" value="C:membrane"/>
    <property type="evidence" value="ECO:0007669"/>
    <property type="project" value="InterPro"/>
</dbReference>
<dbReference type="PROSITE" id="PS50893">
    <property type="entry name" value="ABC_TRANSPORTER_2"/>
    <property type="match status" value="1"/>
</dbReference>
<proteinExistence type="predicted"/>